<name>A0A1V8M565_9GAMM</name>
<gene>
    <name evidence="7" type="ORF">AU255_01605</name>
</gene>
<feature type="transmembrane region" description="Helical" evidence="5">
    <location>
        <begin position="186"/>
        <end position="205"/>
    </location>
</feature>
<evidence type="ECO:0000256" key="3">
    <source>
        <dbReference type="ARBA" id="ARBA00022989"/>
    </source>
</evidence>
<keyword evidence="4 5" id="KW-0472">Membrane</keyword>
<feature type="transmembrane region" description="Helical" evidence="5">
    <location>
        <begin position="337"/>
        <end position="361"/>
    </location>
</feature>
<evidence type="ECO:0000256" key="2">
    <source>
        <dbReference type="ARBA" id="ARBA00022692"/>
    </source>
</evidence>
<comment type="subcellular location">
    <subcellularLocation>
        <location evidence="1">Membrane</location>
        <topology evidence="1">Multi-pass membrane protein</topology>
    </subcellularLocation>
</comment>
<dbReference type="PANTHER" id="PTHR37422:SF17">
    <property type="entry name" value="O-ANTIGEN LIGASE"/>
    <property type="match status" value="1"/>
</dbReference>
<evidence type="ECO:0000313" key="7">
    <source>
        <dbReference type="EMBL" id="OQK16626.1"/>
    </source>
</evidence>
<feature type="transmembrane region" description="Helical" evidence="5">
    <location>
        <begin position="211"/>
        <end position="227"/>
    </location>
</feature>
<feature type="transmembrane region" description="Helical" evidence="5">
    <location>
        <begin position="373"/>
        <end position="394"/>
    </location>
</feature>
<evidence type="ECO:0000259" key="6">
    <source>
        <dbReference type="Pfam" id="PF04932"/>
    </source>
</evidence>
<dbReference type="PANTHER" id="PTHR37422">
    <property type="entry name" value="TEICHURONIC ACID BIOSYNTHESIS PROTEIN TUAE"/>
    <property type="match status" value="1"/>
</dbReference>
<feature type="transmembrane region" description="Helical" evidence="5">
    <location>
        <begin position="117"/>
        <end position="140"/>
    </location>
</feature>
<feature type="transmembrane region" description="Helical" evidence="5">
    <location>
        <begin position="400"/>
        <end position="419"/>
    </location>
</feature>
<sequence length="425" mass="47368">MTAKILITGLMDKFFTQSLSLSLFTMPALVLTVRHGVNISAIVILILSIAVLIYRFQIKIELNTKEKILIFSLLVLPIVIALDVFLRDLNLRYLDYYLRFVLVIPIYLALRKTQTSIMPLTVGILMGSLGAGIFALYQYYYVINHALADYISLGHMIKINFGNISLLLGMMSLAGLILVKQVPYKYTFIAVSVLAFILGITGSIISGARGGWIAIPFFLSLFILYFPGKQNLKIFSALCIILGMLLIYYSNSYVNTRIDLAYNNTEAYFSNDTSNTTKSSTGTRLELWKAARIMIIEHPLLGVGSGQFEQALKDKIDAGEVKNIELYGHVHNESLQILVTTGIFGLLAYLALYGGSSYFFYSSLMTKHTDNTTYLSFLGLLTVGAYFIFGLTNYSFGHHVMILFFAIMVAIIAGMISSIESKINE</sequence>
<accession>A0A1V8M565</accession>
<proteinExistence type="predicted"/>
<evidence type="ECO:0000256" key="5">
    <source>
        <dbReference type="SAM" id="Phobius"/>
    </source>
</evidence>
<reference evidence="7 8" key="1">
    <citation type="submission" date="2015-12" db="EMBL/GenBank/DDBJ databases">
        <authorList>
            <person name="Shamseldin A."/>
            <person name="Moawad H."/>
            <person name="Abd El-Rahim W.M."/>
            <person name="Sadowsky M.J."/>
        </authorList>
    </citation>
    <scope>NUCLEOTIDE SEQUENCE [LARGE SCALE GENOMIC DNA]</scope>
    <source>
        <strain evidence="7 8">WF1</strain>
    </source>
</reference>
<feature type="transmembrane region" description="Helical" evidence="5">
    <location>
        <begin position="160"/>
        <end position="179"/>
    </location>
</feature>
<feature type="transmembrane region" description="Helical" evidence="5">
    <location>
        <begin position="39"/>
        <end position="56"/>
    </location>
</feature>
<dbReference type="Proteomes" id="UP000191980">
    <property type="component" value="Unassembled WGS sequence"/>
</dbReference>
<keyword evidence="8" id="KW-1185">Reference proteome</keyword>
<dbReference type="AlphaFoldDB" id="A0A1V8M565"/>
<organism evidence="7 8">
    <name type="scientific">Methyloprofundus sedimenti</name>
    <dbReference type="NCBI Taxonomy" id="1420851"/>
    <lineage>
        <taxon>Bacteria</taxon>
        <taxon>Pseudomonadati</taxon>
        <taxon>Pseudomonadota</taxon>
        <taxon>Gammaproteobacteria</taxon>
        <taxon>Methylococcales</taxon>
        <taxon>Methylococcaceae</taxon>
        <taxon>Methyloprofundus</taxon>
    </lineage>
</organism>
<comment type="caution">
    <text evidence="7">The sequence shown here is derived from an EMBL/GenBank/DDBJ whole genome shotgun (WGS) entry which is preliminary data.</text>
</comment>
<dbReference type="GO" id="GO:0016020">
    <property type="term" value="C:membrane"/>
    <property type="evidence" value="ECO:0007669"/>
    <property type="project" value="UniProtKB-SubCell"/>
</dbReference>
<feature type="transmembrane region" description="Helical" evidence="5">
    <location>
        <begin position="68"/>
        <end position="87"/>
    </location>
</feature>
<evidence type="ECO:0000256" key="4">
    <source>
        <dbReference type="ARBA" id="ARBA00023136"/>
    </source>
</evidence>
<dbReference type="RefSeq" id="WP_080521251.1">
    <property type="nucleotide sequence ID" value="NZ_LPUF01000001.1"/>
</dbReference>
<protein>
    <recommendedName>
        <fullName evidence="6">O-antigen ligase-related domain-containing protein</fullName>
    </recommendedName>
</protein>
<dbReference type="STRING" id="1420851.AU255_01605"/>
<dbReference type="InterPro" id="IPR007016">
    <property type="entry name" value="O-antigen_ligase-rel_domated"/>
</dbReference>
<dbReference type="InterPro" id="IPR051533">
    <property type="entry name" value="WaaL-like"/>
</dbReference>
<keyword evidence="2 5" id="KW-0812">Transmembrane</keyword>
<dbReference type="Pfam" id="PF04932">
    <property type="entry name" value="Wzy_C"/>
    <property type="match status" value="1"/>
</dbReference>
<dbReference type="OrthoDB" id="8576060at2"/>
<feature type="transmembrane region" description="Helical" evidence="5">
    <location>
        <begin position="234"/>
        <end position="250"/>
    </location>
</feature>
<evidence type="ECO:0000256" key="1">
    <source>
        <dbReference type="ARBA" id="ARBA00004141"/>
    </source>
</evidence>
<keyword evidence="3 5" id="KW-1133">Transmembrane helix</keyword>
<feature type="domain" description="O-antigen ligase-related" evidence="6">
    <location>
        <begin position="194"/>
        <end position="350"/>
    </location>
</feature>
<dbReference type="EMBL" id="LPUF01000001">
    <property type="protein sequence ID" value="OQK16626.1"/>
    <property type="molecule type" value="Genomic_DNA"/>
</dbReference>
<evidence type="ECO:0000313" key="8">
    <source>
        <dbReference type="Proteomes" id="UP000191980"/>
    </source>
</evidence>